<evidence type="ECO:0000259" key="2">
    <source>
        <dbReference type="Pfam" id="PF09836"/>
    </source>
</evidence>
<feature type="coiled-coil region" evidence="1">
    <location>
        <begin position="203"/>
        <end position="230"/>
    </location>
</feature>
<dbReference type="AlphaFoldDB" id="A0A3D9CY98"/>
<dbReference type="EMBL" id="QNUG01000014">
    <property type="protein sequence ID" value="REC70750.1"/>
    <property type="molecule type" value="Genomic_DNA"/>
</dbReference>
<organism evidence="3 4">
    <name type="scientific">Epilithonimonas hispanica</name>
    <dbReference type="NCBI Taxonomy" id="358687"/>
    <lineage>
        <taxon>Bacteria</taxon>
        <taxon>Pseudomonadati</taxon>
        <taxon>Bacteroidota</taxon>
        <taxon>Flavobacteriia</taxon>
        <taxon>Flavobacteriales</taxon>
        <taxon>Weeksellaceae</taxon>
        <taxon>Chryseobacterium group</taxon>
        <taxon>Epilithonimonas</taxon>
    </lineage>
</organism>
<gene>
    <name evidence="3" type="ORF">DRF58_08285</name>
</gene>
<name>A0A3D9CY98_9FLAO</name>
<dbReference type="InterPro" id="IPR018640">
    <property type="entry name" value="DUF2063"/>
</dbReference>
<keyword evidence="4" id="KW-1185">Reference proteome</keyword>
<evidence type="ECO:0000256" key="1">
    <source>
        <dbReference type="SAM" id="Coils"/>
    </source>
</evidence>
<dbReference type="RefSeq" id="WP_116034549.1">
    <property type="nucleotide sequence ID" value="NZ_JBHLVV010000023.1"/>
</dbReference>
<feature type="domain" description="Putative DNA-binding" evidence="2">
    <location>
        <begin position="11"/>
        <end position="93"/>
    </location>
</feature>
<dbReference type="Pfam" id="PF09836">
    <property type="entry name" value="DUF2063"/>
    <property type="match status" value="1"/>
</dbReference>
<sequence>MLLSQTDTFALQQDLGLYCRTGLEAPKTSNQENTPEYRRIVFSIVKDTLKTAFPIARKFVGKKKWKKLVHHFFANHKCKTPQVWKLPSELCDFYRENPFPFKKQFPFLLELLQFEWLEIEVFMMEDADIPRFVPESTSKQKILVGNPEIKILGLQYPIHTKKTKDITEADIGEYFVTIHRNNIDKQVYFNDLSYPFIEMLIQLNEENITLKELEKVYSKYENDKTIAKKITAEFVAFAIENNLILGYK</sequence>
<keyword evidence="1" id="KW-0175">Coiled coil</keyword>
<proteinExistence type="predicted"/>
<protein>
    <recommendedName>
        <fullName evidence="2">Putative DNA-binding domain-containing protein</fullName>
    </recommendedName>
</protein>
<accession>A0A3D9CY98</accession>
<dbReference type="Gene3D" id="1.10.150.690">
    <property type="entry name" value="DUF2063"/>
    <property type="match status" value="1"/>
</dbReference>
<dbReference type="InterPro" id="IPR044922">
    <property type="entry name" value="DUF2063_N_sf"/>
</dbReference>
<dbReference type="Proteomes" id="UP000256326">
    <property type="component" value="Unassembled WGS sequence"/>
</dbReference>
<comment type="caution">
    <text evidence="3">The sequence shown here is derived from an EMBL/GenBank/DDBJ whole genome shotgun (WGS) entry which is preliminary data.</text>
</comment>
<evidence type="ECO:0000313" key="4">
    <source>
        <dbReference type="Proteomes" id="UP000256326"/>
    </source>
</evidence>
<reference evidence="3 4" key="1">
    <citation type="journal article" date="2006" name="Int. J. Syst. Evol. Microbiol.">
        <title>Chryseobacterium hispanicum sp. nov., isolated from the drinking water distribution system of Sevilla, Spain.</title>
        <authorList>
            <person name="Gallego V."/>
            <person name="Garcia M.T."/>
            <person name="Ventosa A."/>
        </authorList>
    </citation>
    <scope>NUCLEOTIDE SEQUENCE [LARGE SCALE GENOMIC DNA]</scope>
    <source>
        <strain evidence="3 4">KCTC 22104</strain>
    </source>
</reference>
<dbReference type="OrthoDB" id="4146344at2"/>
<evidence type="ECO:0000313" key="3">
    <source>
        <dbReference type="EMBL" id="REC70750.1"/>
    </source>
</evidence>